<dbReference type="EMBL" id="GBXM01048262">
    <property type="protein sequence ID" value="JAH60315.1"/>
    <property type="molecule type" value="Transcribed_RNA"/>
</dbReference>
<reference evidence="1" key="1">
    <citation type="submission" date="2014-11" db="EMBL/GenBank/DDBJ databases">
        <authorList>
            <person name="Amaro Gonzalez C."/>
        </authorList>
    </citation>
    <scope>NUCLEOTIDE SEQUENCE</scope>
</reference>
<evidence type="ECO:0000313" key="1">
    <source>
        <dbReference type="EMBL" id="JAH60315.1"/>
    </source>
</evidence>
<sequence>MAPRRSSDSLRPTLKDQSLFAYNRTKIHIKPCTYLQRKR</sequence>
<reference evidence="1" key="2">
    <citation type="journal article" date="2015" name="Fish Shellfish Immunol.">
        <title>Early steps in the European eel (Anguilla anguilla)-Vibrio vulnificus interaction in the gills: Role of the RtxA13 toxin.</title>
        <authorList>
            <person name="Callol A."/>
            <person name="Pajuelo D."/>
            <person name="Ebbesson L."/>
            <person name="Teles M."/>
            <person name="MacKenzie S."/>
            <person name="Amaro C."/>
        </authorList>
    </citation>
    <scope>NUCLEOTIDE SEQUENCE</scope>
</reference>
<dbReference type="AlphaFoldDB" id="A0A0E9U596"/>
<proteinExistence type="predicted"/>
<accession>A0A0E9U596</accession>
<name>A0A0E9U596_ANGAN</name>
<protein>
    <submittedName>
        <fullName evidence="1">Uncharacterized protein</fullName>
    </submittedName>
</protein>
<organism evidence="1">
    <name type="scientific">Anguilla anguilla</name>
    <name type="common">European freshwater eel</name>
    <name type="synonym">Muraena anguilla</name>
    <dbReference type="NCBI Taxonomy" id="7936"/>
    <lineage>
        <taxon>Eukaryota</taxon>
        <taxon>Metazoa</taxon>
        <taxon>Chordata</taxon>
        <taxon>Craniata</taxon>
        <taxon>Vertebrata</taxon>
        <taxon>Euteleostomi</taxon>
        <taxon>Actinopterygii</taxon>
        <taxon>Neopterygii</taxon>
        <taxon>Teleostei</taxon>
        <taxon>Anguilliformes</taxon>
        <taxon>Anguillidae</taxon>
        <taxon>Anguilla</taxon>
    </lineage>
</organism>